<keyword evidence="2" id="KW-1185">Reference proteome</keyword>
<evidence type="ECO:0000313" key="2">
    <source>
        <dbReference type="Proteomes" id="UP000499080"/>
    </source>
</evidence>
<proteinExistence type="predicted"/>
<dbReference type="AlphaFoldDB" id="A0A4Y2NYH2"/>
<sequence length="99" mass="11254">MIPENATLFSIFLLGNGIHEKTPCDITACRREYLRTALRSEERLLSTGITLEHECLWSSTRSASWYVRGRGAEESFVNSAEGKTRARFEPGVNMWEKDA</sequence>
<evidence type="ECO:0000313" key="1">
    <source>
        <dbReference type="EMBL" id="GBN43067.1"/>
    </source>
</evidence>
<comment type="caution">
    <text evidence="1">The sequence shown here is derived from an EMBL/GenBank/DDBJ whole genome shotgun (WGS) entry which is preliminary data.</text>
</comment>
<accession>A0A4Y2NYH2</accession>
<protein>
    <submittedName>
        <fullName evidence="1">Uncharacterized protein</fullName>
    </submittedName>
</protein>
<name>A0A4Y2NYH2_ARAVE</name>
<dbReference type="EMBL" id="BGPR01009911">
    <property type="protein sequence ID" value="GBN43067.1"/>
    <property type="molecule type" value="Genomic_DNA"/>
</dbReference>
<dbReference type="Proteomes" id="UP000499080">
    <property type="component" value="Unassembled WGS sequence"/>
</dbReference>
<gene>
    <name evidence="1" type="ORF">AVEN_112087_1</name>
</gene>
<organism evidence="1 2">
    <name type="scientific">Araneus ventricosus</name>
    <name type="common">Orbweaver spider</name>
    <name type="synonym">Epeira ventricosa</name>
    <dbReference type="NCBI Taxonomy" id="182803"/>
    <lineage>
        <taxon>Eukaryota</taxon>
        <taxon>Metazoa</taxon>
        <taxon>Ecdysozoa</taxon>
        <taxon>Arthropoda</taxon>
        <taxon>Chelicerata</taxon>
        <taxon>Arachnida</taxon>
        <taxon>Araneae</taxon>
        <taxon>Araneomorphae</taxon>
        <taxon>Entelegynae</taxon>
        <taxon>Araneoidea</taxon>
        <taxon>Araneidae</taxon>
        <taxon>Araneus</taxon>
    </lineage>
</organism>
<reference evidence="1 2" key="1">
    <citation type="journal article" date="2019" name="Sci. Rep.">
        <title>Orb-weaving spider Araneus ventricosus genome elucidates the spidroin gene catalogue.</title>
        <authorList>
            <person name="Kono N."/>
            <person name="Nakamura H."/>
            <person name="Ohtoshi R."/>
            <person name="Moran D.A.P."/>
            <person name="Shinohara A."/>
            <person name="Yoshida Y."/>
            <person name="Fujiwara M."/>
            <person name="Mori M."/>
            <person name="Tomita M."/>
            <person name="Arakawa K."/>
        </authorList>
    </citation>
    <scope>NUCLEOTIDE SEQUENCE [LARGE SCALE GENOMIC DNA]</scope>
</reference>